<dbReference type="SUPFAM" id="SSF50998">
    <property type="entry name" value="Quinoprotein alcohol dehydrogenase-like"/>
    <property type="match status" value="1"/>
</dbReference>
<dbReference type="EMBL" id="WFIY01000004">
    <property type="protein sequence ID" value="MUM64294.1"/>
    <property type="molecule type" value="Genomic_DNA"/>
</dbReference>
<dbReference type="AlphaFoldDB" id="A0A6A9QDU5"/>
<dbReference type="OrthoDB" id="8638at2157"/>
<dbReference type="Proteomes" id="UP000440125">
    <property type="component" value="Unassembled WGS sequence"/>
</dbReference>
<gene>
    <name evidence="1" type="ORF">D1867_03300</name>
</gene>
<reference evidence="1 2" key="1">
    <citation type="submission" date="2019-10" db="EMBL/GenBank/DDBJ databases">
        <title>Genome Sequences from Six Type Strain Members of the Archaeal Family Sulfolobaceae: Acidianus ambivalens, Acidianus infernus, Metallosphaera prunae, Stygiolobus azoricus, Sulfolobus metallicus, and Sulfurisphaera ohwakuensis.</title>
        <authorList>
            <person name="Counts J.A."/>
            <person name="Kelly R.M."/>
        </authorList>
    </citation>
    <scope>NUCLEOTIDE SEQUENCE [LARGE SCALE GENOMIC DNA]</scope>
    <source>
        <strain evidence="1 2">DSM 3191</strain>
    </source>
</reference>
<comment type="caution">
    <text evidence="1">The sequence shown here is derived from an EMBL/GenBank/DDBJ whole genome shotgun (WGS) entry which is preliminary data.</text>
</comment>
<dbReference type="RefSeq" id="WP_155862798.1">
    <property type="nucleotide sequence ID" value="NZ_WFIY01000004.1"/>
</dbReference>
<protein>
    <submittedName>
        <fullName evidence="1">PQQ-binding-like beta-propeller repeat protein</fullName>
    </submittedName>
</protein>
<organism evidence="1 2">
    <name type="scientific">Acidianus infernus</name>
    <dbReference type="NCBI Taxonomy" id="12915"/>
    <lineage>
        <taxon>Archaea</taxon>
        <taxon>Thermoproteota</taxon>
        <taxon>Thermoprotei</taxon>
        <taxon>Sulfolobales</taxon>
        <taxon>Sulfolobaceae</taxon>
        <taxon>Acidianus</taxon>
    </lineage>
</organism>
<dbReference type="InterPro" id="IPR011047">
    <property type="entry name" value="Quinoprotein_ADH-like_sf"/>
</dbReference>
<sequence length="59" mass="6468">MPTPEDKDMVIFDNGDGNVYVLNATNGQLIWNYGSANIASLGREQLCISNNCIFSRISS</sequence>
<evidence type="ECO:0000313" key="1">
    <source>
        <dbReference type="EMBL" id="MUM64294.1"/>
    </source>
</evidence>
<proteinExistence type="predicted"/>
<keyword evidence="2" id="KW-1185">Reference proteome</keyword>
<accession>A0A6A9QDU5</accession>
<name>A0A6A9QDU5_ACIIN</name>
<evidence type="ECO:0000313" key="2">
    <source>
        <dbReference type="Proteomes" id="UP000440125"/>
    </source>
</evidence>